<dbReference type="GO" id="GO:0009099">
    <property type="term" value="P:L-valine biosynthetic process"/>
    <property type="evidence" value="ECO:0007669"/>
    <property type="project" value="UniProtKB-UniPathway"/>
</dbReference>
<dbReference type="GO" id="GO:0009097">
    <property type="term" value="P:isoleucine biosynthetic process"/>
    <property type="evidence" value="ECO:0007669"/>
    <property type="project" value="UniProtKB-UniPathway"/>
</dbReference>
<feature type="compositionally biased region" description="Polar residues" evidence="6">
    <location>
        <begin position="18"/>
        <end position="30"/>
    </location>
</feature>
<feature type="domain" description="ACT" evidence="7">
    <location>
        <begin position="91"/>
        <end position="165"/>
    </location>
</feature>
<evidence type="ECO:0000256" key="6">
    <source>
        <dbReference type="SAM" id="MobiDB-lite"/>
    </source>
</evidence>
<dbReference type="EMBL" id="CP025771">
    <property type="protein sequence ID" value="KGB79201.1"/>
    <property type="molecule type" value="Genomic_DNA"/>
</dbReference>
<dbReference type="GO" id="GO:1990610">
    <property type="term" value="F:acetolactate synthase regulator activity"/>
    <property type="evidence" value="ECO:0007669"/>
    <property type="project" value="InterPro"/>
</dbReference>
<evidence type="ECO:0000256" key="1">
    <source>
        <dbReference type="ARBA" id="ARBA00004974"/>
    </source>
</evidence>
<sequence>MSHRALSAPLRALRGTGLQQTATRCASTKTPSPPKPIDDSTSALDYKLHKHGRRLPHLVTQHPRSPSAEEAVTNILYNTPPPSTEPFKRHRLNCLVQNEPGVLSRVSGILAGRGFNIDSLVVCQTEIRDLSRMCIILKGQDGVIEQARRQLEDLVPVWAVLDYTKTSCVERELLLAKVSILGPEFAEAQLSGPIPDTSFEHAVENQNAENPPSFVAQGEPQGDDKIQRELALARSFESAAQPTPAGALYPSRSGAGQDMSASEALIAKNLHLSAIKTLADQFGGRVVDVAENSCIVELTAKSSRVDSFLSLMRPFGVLEAARSGVMVLPRTPIPRYGEEDELAAEKEEIDVSLLPPG</sequence>
<protein>
    <submittedName>
        <fullName evidence="8">Acetolactate synthase small subunit</fullName>
    </submittedName>
</protein>
<dbReference type="PANTHER" id="PTHR31242">
    <property type="entry name" value="ACETOLACTATE SYNTHASE SMALL SUBUNIT, MITOCHONDRIAL"/>
    <property type="match status" value="1"/>
</dbReference>
<comment type="pathway">
    <text evidence="2">Amino-acid biosynthesis; L-valine biosynthesis; L-valine from pyruvate: step 1/4.</text>
</comment>
<dbReference type="InterPro" id="IPR054480">
    <property type="entry name" value="AHAS_small-like_ACT"/>
</dbReference>
<dbReference type="Pfam" id="PF10369">
    <property type="entry name" value="ALS_ss_C"/>
    <property type="match status" value="1"/>
</dbReference>
<dbReference type="RefSeq" id="XP_062884888.1">
    <property type="nucleotide sequence ID" value="XM_063028933.1"/>
</dbReference>
<dbReference type="InterPro" id="IPR019455">
    <property type="entry name" value="Acetolactate_synth_ssu_C"/>
</dbReference>
<dbReference type="NCBIfam" id="TIGR00119">
    <property type="entry name" value="acolac_sm"/>
    <property type="match status" value="1"/>
</dbReference>
<evidence type="ECO:0000256" key="3">
    <source>
        <dbReference type="ARBA" id="ARBA00006341"/>
    </source>
</evidence>
<evidence type="ECO:0000313" key="9">
    <source>
        <dbReference type="Proteomes" id="UP000029445"/>
    </source>
</evidence>
<dbReference type="CDD" id="cd04878">
    <property type="entry name" value="ACT_AHAS"/>
    <property type="match status" value="1"/>
</dbReference>
<dbReference type="HOGENOM" id="CLU_055003_0_0_1"/>
<dbReference type="GeneID" id="88181208"/>
<dbReference type="SUPFAM" id="SSF55021">
    <property type="entry name" value="ACT-like"/>
    <property type="match status" value="2"/>
</dbReference>
<dbReference type="OMA" id="CARSGMM"/>
<evidence type="ECO:0000256" key="4">
    <source>
        <dbReference type="ARBA" id="ARBA00022605"/>
    </source>
</evidence>
<comment type="similarity">
    <text evidence="3">Belongs to the acetolactate synthase small subunit family.</text>
</comment>
<evidence type="ECO:0000259" key="7">
    <source>
        <dbReference type="PROSITE" id="PS51671"/>
    </source>
</evidence>
<comment type="pathway">
    <text evidence="1">Amino-acid biosynthesis; L-isoleucine biosynthesis; L-isoleucine from 2-oxobutanoate: step 1/4.</text>
</comment>
<evidence type="ECO:0000256" key="2">
    <source>
        <dbReference type="ARBA" id="ARBA00005025"/>
    </source>
</evidence>
<accession>A0A095DEH8</accession>
<dbReference type="FunFam" id="3.30.70.260:FF:000001">
    <property type="entry name" value="Acetolactate synthase, small subunit"/>
    <property type="match status" value="1"/>
</dbReference>
<dbReference type="PANTHER" id="PTHR31242:SF2">
    <property type="entry name" value="ACETOLACTATE SYNTHASE SMALL SUBUNIT, MITOCHONDRIAL"/>
    <property type="match status" value="1"/>
</dbReference>
<dbReference type="InterPro" id="IPR053050">
    <property type="entry name" value="ALS_regulatory_subunit"/>
</dbReference>
<dbReference type="PROSITE" id="PS51671">
    <property type="entry name" value="ACT"/>
    <property type="match status" value="1"/>
</dbReference>
<dbReference type="InterPro" id="IPR045865">
    <property type="entry name" value="ACT-like_dom_sf"/>
</dbReference>
<gene>
    <name evidence="8" type="ORF">CNBG_5039</name>
</gene>
<keyword evidence="5" id="KW-0100">Branched-chain amino acid biosynthesis</keyword>
<dbReference type="VEuPathDB" id="FungiDB:CNBG_5039"/>
<dbReference type="GO" id="GO:0005948">
    <property type="term" value="C:acetolactate synthase complex"/>
    <property type="evidence" value="ECO:0007669"/>
    <property type="project" value="TreeGrafter"/>
</dbReference>
<evidence type="ECO:0000256" key="5">
    <source>
        <dbReference type="ARBA" id="ARBA00023304"/>
    </source>
</evidence>
<organism evidence="8 9">
    <name type="scientific">Cryptococcus deuterogattii (strain R265)</name>
    <name type="common">Cryptococcus gattii VGII (strain R265)</name>
    <dbReference type="NCBI Taxonomy" id="294750"/>
    <lineage>
        <taxon>Eukaryota</taxon>
        <taxon>Fungi</taxon>
        <taxon>Dikarya</taxon>
        <taxon>Basidiomycota</taxon>
        <taxon>Agaricomycotina</taxon>
        <taxon>Tremellomycetes</taxon>
        <taxon>Tremellales</taxon>
        <taxon>Cryptococcaceae</taxon>
        <taxon>Cryptococcus</taxon>
        <taxon>Cryptococcus gattii species complex</taxon>
    </lineage>
</organism>
<proteinExistence type="inferred from homology"/>
<dbReference type="InterPro" id="IPR027271">
    <property type="entry name" value="Acetolactate_synth/TF_NikR_C"/>
</dbReference>
<dbReference type="Proteomes" id="UP000029445">
    <property type="component" value="Chromosome 13"/>
</dbReference>
<feature type="region of interest" description="Disordered" evidence="6">
    <location>
        <begin position="18"/>
        <end position="40"/>
    </location>
</feature>
<dbReference type="InterPro" id="IPR002912">
    <property type="entry name" value="ACT_dom"/>
</dbReference>
<reference evidence="8 9" key="1">
    <citation type="journal article" date="2011" name="MBio">
        <title>Genome variation in Cryptococcus gattii, an emerging pathogen of immunocompetent hosts.</title>
        <authorList>
            <person name="D'Souza C.A."/>
            <person name="Kronstad J.W."/>
            <person name="Taylor G."/>
            <person name="Warren R."/>
            <person name="Yuen M."/>
            <person name="Hu G."/>
            <person name="Jung W.H."/>
            <person name="Sham A."/>
            <person name="Kidd S.E."/>
            <person name="Tangen K."/>
            <person name="Lee N."/>
            <person name="Zeilmaker T."/>
            <person name="Sawkins J."/>
            <person name="McVicker G."/>
            <person name="Shah S."/>
            <person name="Gnerre S."/>
            <person name="Griggs A."/>
            <person name="Zeng Q."/>
            <person name="Bartlett K."/>
            <person name="Li W."/>
            <person name="Wang X."/>
            <person name="Heitman J."/>
            <person name="Stajich J.E."/>
            <person name="Fraser J.A."/>
            <person name="Meyer W."/>
            <person name="Carter D."/>
            <person name="Schein J."/>
            <person name="Krzywinski M."/>
            <person name="Kwon-Chung K.J."/>
            <person name="Varma A."/>
            <person name="Wang J."/>
            <person name="Brunham R."/>
            <person name="Fyfe M."/>
            <person name="Ouellette B.F."/>
            <person name="Siddiqui A."/>
            <person name="Marra M."/>
            <person name="Jones S."/>
            <person name="Holt R."/>
            <person name="Birren B.W."/>
            <person name="Galagan J.E."/>
            <person name="Cuomo C.A."/>
        </authorList>
    </citation>
    <scope>NUCLEOTIDE SEQUENCE [LARGE SCALE GENOMIC DNA]</scope>
    <source>
        <strain evidence="8 9">R265</strain>
    </source>
</reference>
<dbReference type="Gene3D" id="3.30.70.260">
    <property type="match status" value="1"/>
</dbReference>
<dbReference type="Gene3D" id="3.30.70.1150">
    <property type="entry name" value="ACT-like. Chain A, domain 2"/>
    <property type="match status" value="1"/>
</dbReference>
<dbReference type="GO" id="GO:0042645">
    <property type="term" value="C:mitochondrial nucleoid"/>
    <property type="evidence" value="ECO:0007669"/>
    <property type="project" value="TreeGrafter"/>
</dbReference>
<name>A0A095DEH8_CRYD2</name>
<dbReference type="KEGG" id="cdeu:CNBG_5039"/>
<dbReference type="UniPathway" id="UPA00047">
    <property type="reaction ID" value="UER00055"/>
</dbReference>
<evidence type="ECO:0000313" key="8">
    <source>
        <dbReference type="EMBL" id="KGB79201.1"/>
    </source>
</evidence>
<dbReference type="InterPro" id="IPR039557">
    <property type="entry name" value="AHAS_ACT"/>
</dbReference>
<reference evidence="8 9" key="2">
    <citation type="journal article" date="2018" name="Proc. Natl. Acad. Sci.">
        <title>RNAi is a critical determinant of centromere evolution in closely related fungi.</title>
        <authorList>
            <person name="Yadav V."/>
            <person name="Sun S."/>
            <person name="Billmyre R.B."/>
            <person name="Thimmappa B.C."/>
            <person name="Shea T."/>
            <person name="Lintner R."/>
            <person name="Bakkeren G."/>
            <person name="Cuomo C.A."/>
            <person name="Heitman J."/>
            <person name="Sanyal K."/>
        </authorList>
    </citation>
    <scope>NUCLEOTIDE SEQUENCE [LARGE SCALE GENOMIC DNA]</scope>
    <source>
        <strain evidence="8 9">R265</strain>
    </source>
</reference>
<keyword evidence="4" id="KW-0028">Amino-acid biosynthesis</keyword>
<keyword evidence="9" id="KW-1185">Reference proteome</keyword>
<dbReference type="Pfam" id="PF22629">
    <property type="entry name" value="ACT_AHAS_ss"/>
    <property type="match status" value="1"/>
</dbReference>
<dbReference type="OrthoDB" id="2013116at2759"/>
<dbReference type="UniPathway" id="UPA00049">
    <property type="reaction ID" value="UER00059"/>
</dbReference>
<dbReference type="InterPro" id="IPR004789">
    <property type="entry name" value="Acetalactate_synth_ssu"/>
</dbReference>
<dbReference type="STRING" id="294750.A0A095DEH8"/>
<dbReference type="AlphaFoldDB" id="A0A095DEH8"/>